<proteinExistence type="predicted"/>
<feature type="transmembrane region" description="Helical" evidence="6">
    <location>
        <begin position="452"/>
        <end position="479"/>
    </location>
</feature>
<feature type="transmembrane region" description="Helical" evidence="6">
    <location>
        <begin position="329"/>
        <end position="351"/>
    </location>
</feature>
<sequence>MIPSPSDPPAAAEPTAAEPAAAFPADSLAIGMSVMLAMTIVQRGIGFFRSIWMCRMLEDDVLGQWAMALGFITMVTPMLLLGLPGSLPRYVAAYLNQGHLKAFLRRILWLTGVLSCAGFAAMLLLPEIFGWLIFREPTSVNLVVAVALTVVSITIFNSMNELIASLRQVRVVSIMQFINSVSFTVIAIAWLYFDGSLLGLIYSFAASCLIGTLPAWWVLAHYWHAIPHNTDPLHAPSMWKRVLPYAAALWVMNLLANAFELSDRYMILHFSAAADLGQSLVGQYHSARLIPALLLSLAAMASGILLPYLTSDWEAGRHQAVRDRLRKILLAVACLFTAGGAVALWISPWMFDTLLAGRYPGGLAVMPMAFTFSIWGAIAAIAQNYLWVAEKGKYVGWALGIGLVANLLLNHLLLPILGLKGAVIATMVSNLIVLVGIWVAMRGTGFRWDSSLIWTTLLPATLLYHPLASILCVAAVAILSEQTRGWIVEGLQIIDPRQRLANRKHSCESAPS</sequence>
<gene>
    <name evidence="7" type="ORF">FF011L_19680</name>
</gene>
<name>A0A517MEK1_9BACT</name>
<evidence type="ECO:0000256" key="4">
    <source>
        <dbReference type="ARBA" id="ARBA00022989"/>
    </source>
</evidence>
<protein>
    <submittedName>
        <fullName evidence="7">MurJ-like flippase</fullName>
    </submittedName>
</protein>
<feature type="transmembrane region" description="Helical" evidence="6">
    <location>
        <begin position="140"/>
        <end position="159"/>
    </location>
</feature>
<dbReference type="AlphaFoldDB" id="A0A517MEK1"/>
<accession>A0A517MEK1</accession>
<keyword evidence="5 6" id="KW-0472">Membrane</keyword>
<dbReference type="EMBL" id="CP036262">
    <property type="protein sequence ID" value="QDS93207.1"/>
    <property type="molecule type" value="Genomic_DNA"/>
</dbReference>
<keyword evidence="8" id="KW-1185">Reference proteome</keyword>
<dbReference type="PANTHER" id="PTHR30250">
    <property type="entry name" value="PST FAMILY PREDICTED COLANIC ACID TRANSPORTER"/>
    <property type="match status" value="1"/>
</dbReference>
<feature type="transmembrane region" description="Helical" evidence="6">
    <location>
        <begin position="242"/>
        <end position="259"/>
    </location>
</feature>
<reference evidence="7 8" key="1">
    <citation type="submission" date="2019-02" db="EMBL/GenBank/DDBJ databases">
        <title>Deep-cultivation of Planctomycetes and their phenomic and genomic characterization uncovers novel biology.</title>
        <authorList>
            <person name="Wiegand S."/>
            <person name="Jogler M."/>
            <person name="Boedeker C."/>
            <person name="Pinto D."/>
            <person name="Vollmers J."/>
            <person name="Rivas-Marin E."/>
            <person name="Kohn T."/>
            <person name="Peeters S.H."/>
            <person name="Heuer A."/>
            <person name="Rast P."/>
            <person name="Oberbeckmann S."/>
            <person name="Bunk B."/>
            <person name="Jeske O."/>
            <person name="Meyerdierks A."/>
            <person name="Storesund J.E."/>
            <person name="Kallscheuer N."/>
            <person name="Luecker S."/>
            <person name="Lage O.M."/>
            <person name="Pohl T."/>
            <person name="Merkel B.J."/>
            <person name="Hornburger P."/>
            <person name="Mueller R.-W."/>
            <person name="Bruemmer F."/>
            <person name="Labrenz M."/>
            <person name="Spormann A.M."/>
            <person name="Op den Camp H."/>
            <person name="Overmann J."/>
            <person name="Amann R."/>
            <person name="Jetten M.S.M."/>
            <person name="Mascher T."/>
            <person name="Medema M.H."/>
            <person name="Devos D.P."/>
            <person name="Kaster A.-K."/>
            <person name="Ovreas L."/>
            <person name="Rohde M."/>
            <person name="Galperin M.Y."/>
            <person name="Jogler C."/>
        </authorList>
    </citation>
    <scope>NUCLEOTIDE SEQUENCE [LARGE SCALE GENOMIC DNA]</scope>
    <source>
        <strain evidence="7 8">FF011L</strain>
    </source>
</reference>
<dbReference type="RefSeq" id="WP_145351408.1">
    <property type="nucleotide sequence ID" value="NZ_CP036262.1"/>
</dbReference>
<feature type="transmembrane region" description="Helical" evidence="6">
    <location>
        <begin position="107"/>
        <end position="134"/>
    </location>
</feature>
<dbReference type="KEGG" id="rml:FF011L_19680"/>
<evidence type="ECO:0000256" key="5">
    <source>
        <dbReference type="ARBA" id="ARBA00023136"/>
    </source>
</evidence>
<feature type="transmembrane region" description="Helical" evidence="6">
    <location>
        <begin position="394"/>
        <end position="413"/>
    </location>
</feature>
<evidence type="ECO:0000256" key="6">
    <source>
        <dbReference type="SAM" id="Phobius"/>
    </source>
</evidence>
<feature type="transmembrane region" description="Helical" evidence="6">
    <location>
        <begin position="363"/>
        <end position="382"/>
    </location>
</feature>
<keyword evidence="2" id="KW-1003">Cell membrane</keyword>
<evidence type="ECO:0000256" key="2">
    <source>
        <dbReference type="ARBA" id="ARBA00022475"/>
    </source>
</evidence>
<feature type="transmembrane region" description="Helical" evidence="6">
    <location>
        <begin position="419"/>
        <end position="440"/>
    </location>
</feature>
<organism evidence="7 8">
    <name type="scientific">Roseimaritima multifibrata</name>
    <dbReference type="NCBI Taxonomy" id="1930274"/>
    <lineage>
        <taxon>Bacteria</taxon>
        <taxon>Pseudomonadati</taxon>
        <taxon>Planctomycetota</taxon>
        <taxon>Planctomycetia</taxon>
        <taxon>Pirellulales</taxon>
        <taxon>Pirellulaceae</taxon>
        <taxon>Roseimaritima</taxon>
    </lineage>
</organism>
<keyword evidence="3 6" id="KW-0812">Transmembrane</keyword>
<dbReference type="InterPro" id="IPR002797">
    <property type="entry name" value="Polysacc_synth"/>
</dbReference>
<feature type="transmembrane region" description="Helical" evidence="6">
    <location>
        <begin position="171"/>
        <end position="193"/>
    </location>
</feature>
<evidence type="ECO:0000313" key="7">
    <source>
        <dbReference type="EMBL" id="QDS93207.1"/>
    </source>
</evidence>
<evidence type="ECO:0000256" key="3">
    <source>
        <dbReference type="ARBA" id="ARBA00022692"/>
    </source>
</evidence>
<feature type="transmembrane region" description="Helical" evidence="6">
    <location>
        <begin position="65"/>
        <end position="87"/>
    </location>
</feature>
<feature type="transmembrane region" description="Helical" evidence="6">
    <location>
        <begin position="199"/>
        <end position="222"/>
    </location>
</feature>
<evidence type="ECO:0000313" key="8">
    <source>
        <dbReference type="Proteomes" id="UP000320672"/>
    </source>
</evidence>
<dbReference type="OrthoDB" id="256720at2"/>
<keyword evidence="4 6" id="KW-1133">Transmembrane helix</keyword>
<dbReference type="InterPro" id="IPR050833">
    <property type="entry name" value="Poly_Biosynth_Transport"/>
</dbReference>
<evidence type="ECO:0000256" key="1">
    <source>
        <dbReference type="ARBA" id="ARBA00004651"/>
    </source>
</evidence>
<dbReference type="PANTHER" id="PTHR30250:SF11">
    <property type="entry name" value="O-ANTIGEN TRANSPORTER-RELATED"/>
    <property type="match status" value="1"/>
</dbReference>
<dbReference type="Pfam" id="PF01943">
    <property type="entry name" value="Polysacc_synt"/>
    <property type="match status" value="1"/>
</dbReference>
<comment type="subcellular location">
    <subcellularLocation>
        <location evidence="1">Cell membrane</location>
        <topology evidence="1">Multi-pass membrane protein</topology>
    </subcellularLocation>
</comment>
<dbReference type="Proteomes" id="UP000320672">
    <property type="component" value="Chromosome"/>
</dbReference>
<feature type="transmembrane region" description="Helical" evidence="6">
    <location>
        <begin position="289"/>
        <end position="309"/>
    </location>
</feature>
<dbReference type="GO" id="GO:0005886">
    <property type="term" value="C:plasma membrane"/>
    <property type="evidence" value="ECO:0007669"/>
    <property type="project" value="UniProtKB-SubCell"/>
</dbReference>